<evidence type="ECO:0000256" key="1">
    <source>
        <dbReference type="SAM" id="MobiDB-lite"/>
    </source>
</evidence>
<reference evidence="3" key="1">
    <citation type="submission" date="2022-03" db="EMBL/GenBank/DDBJ databases">
        <authorList>
            <person name="Lindestad O."/>
        </authorList>
    </citation>
    <scope>NUCLEOTIDE SEQUENCE</scope>
</reference>
<feature type="compositionally biased region" description="Acidic residues" evidence="1">
    <location>
        <begin position="61"/>
        <end position="77"/>
    </location>
</feature>
<feature type="signal peptide" evidence="2">
    <location>
        <begin position="1"/>
        <end position="15"/>
    </location>
</feature>
<evidence type="ECO:0000256" key="2">
    <source>
        <dbReference type="SAM" id="SignalP"/>
    </source>
</evidence>
<feature type="region of interest" description="Disordered" evidence="1">
    <location>
        <begin position="29"/>
        <end position="79"/>
    </location>
</feature>
<evidence type="ECO:0000313" key="4">
    <source>
        <dbReference type="Proteomes" id="UP000838756"/>
    </source>
</evidence>
<gene>
    <name evidence="3" type="primary">jg16658</name>
    <name evidence="3" type="ORF">PAEG_LOCUS12076</name>
</gene>
<feature type="compositionally biased region" description="Polar residues" evidence="1">
    <location>
        <begin position="227"/>
        <end position="250"/>
    </location>
</feature>
<protein>
    <submittedName>
        <fullName evidence="3">Jg16658 protein</fullName>
    </submittedName>
</protein>
<dbReference type="EMBL" id="CAKXAJ010025036">
    <property type="protein sequence ID" value="CAH2234209.1"/>
    <property type="molecule type" value="Genomic_DNA"/>
</dbReference>
<feature type="compositionally biased region" description="Polar residues" evidence="1">
    <location>
        <begin position="257"/>
        <end position="273"/>
    </location>
</feature>
<proteinExistence type="predicted"/>
<feature type="region of interest" description="Disordered" evidence="1">
    <location>
        <begin position="188"/>
        <end position="276"/>
    </location>
</feature>
<accession>A0A8S4RCB4</accession>
<name>A0A8S4RCB4_9NEOP</name>
<keyword evidence="2" id="KW-0732">Signal</keyword>
<organism evidence="3 4">
    <name type="scientific">Pararge aegeria aegeria</name>
    <dbReference type="NCBI Taxonomy" id="348720"/>
    <lineage>
        <taxon>Eukaryota</taxon>
        <taxon>Metazoa</taxon>
        <taxon>Ecdysozoa</taxon>
        <taxon>Arthropoda</taxon>
        <taxon>Hexapoda</taxon>
        <taxon>Insecta</taxon>
        <taxon>Pterygota</taxon>
        <taxon>Neoptera</taxon>
        <taxon>Endopterygota</taxon>
        <taxon>Lepidoptera</taxon>
        <taxon>Glossata</taxon>
        <taxon>Ditrysia</taxon>
        <taxon>Papilionoidea</taxon>
        <taxon>Nymphalidae</taxon>
        <taxon>Satyrinae</taxon>
        <taxon>Satyrini</taxon>
        <taxon>Parargina</taxon>
        <taxon>Pararge</taxon>
    </lineage>
</organism>
<feature type="chain" id="PRO_5035833862" evidence="2">
    <location>
        <begin position="16"/>
        <end position="312"/>
    </location>
</feature>
<keyword evidence="4" id="KW-1185">Reference proteome</keyword>
<dbReference type="AlphaFoldDB" id="A0A8S4RCB4"/>
<sequence length="312" mass="33585">MKFLLALAFLTVVCAIPRPERLPARIEEVEQLQPSQGSGDSDSQVSNGIRESPLEQLGNSDESDEAEENDDDEDDSDEKLAMTIVNALSSIREALRKKIQEKLDQNKTTRVPANEDSLDNTAVAPQHNDTESEGPSSDHIGLPQNNIAVTAGNDTASDHNPRINVTLIKKEFHDKIENLISNILRPWLGNNSVEDDGGNATAVEPPQRPNKTIDNGSGSLDGRVENDTATVAPSKGNDTVPRQNDVVSNDTEIEASNGKTPVNGSSASGNELSTIAPAISRSEPIISSEVPQVSSKLASQSQVRFVNTYSRE</sequence>
<feature type="compositionally biased region" description="Low complexity" evidence="1">
    <location>
        <begin position="35"/>
        <end position="44"/>
    </location>
</feature>
<feature type="compositionally biased region" description="Polar residues" evidence="1">
    <location>
        <begin position="209"/>
        <end position="218"/>
    </location>
</feature>
<comment type="caution">
    <text evidence="3">The sequence shown here is derived from an EMBL/GenBank/DDBJ whole genome shotgun (WGS) entry which is preliminary data.</text>
</comment>
<feature type="region of interest" description="Disordered" evidence="1">
    <location>
        <begin position="105"/>
        <end position="141"/>
    </location>
</feature>
<feature type="region of interest" description="Disordered" evidence="1">
    <location>
        <begin position="289"/>
        <end position="312"/>
    </location>
</feature>
<dbReference type="OrthoDB" id="6921875at2759"/>
<dbReference type="Proteomes" id="UP000838756">
    <property type="component" value="Unassembled WGS sequence"/>
</dbReference>
<evidence type="ECO:0000313" key="3">
    <source>
        <dbReference type="EMBL" id="CAH2234209.1"/>
    </source>
</evidence>